<gene>
    <name evidence="3" type="ORF">DLJ48_03640</name>
    <name evidence="2" type="ORF">EVC35_03475</name>
</gene>
<reference evidence="3 4" key="1">
    <citation type="journal article" date="2019" name="Syst. Appl. Microbiol.">
        <title>Oenococcus sicerae sp. nov., isolated from French cider.</title>
        <authorList>
            <person name="Cousin F.J."/>
            <person name="Le Guellec R."/>
            <person name="Chagnot C."/>
            <person name="Goux D."/>
            <person name="Dalmasso M."/>
            <person name="Laplace J.M."/>
            <person name="Cretenet M."/>
        </authorList>
    </citation>
    <scope>NUCLEOTIDE SEQUENCE [LARGE SCALE GENOMIC DNA]</scope>
    <source>
        <strain evidence="3 4">UCMA 15228</strain>
    </source>
</reference>
<reference evidence="2" key="2">
    <citation type="submission" date="2019-01" db="EMBL/GenBank/DDBJ databases">
        <title>Oenococcus sicerae UCMA17102.</title>
        <authorList>
            <person name="Cousin F.J."/>
            <person name="Le Guellec R."/>
            <person name="Cretenet M."/>
        </authorList>
    </citation>
    <scope>NUCLEOTIDE SEQUENCE</scope>
    <source>
        <strain evidence="2">UCMA17102</strain>
    </source>
</reference>
<evidence type="ECO:0000256" key="1">
    <source>
        <dbReference type="SAM" id="Coils"/>
    </source>
</evidence>
<dbReference type="EMBL" id="SDWY01000002">
    <property type="protein sequence ID" value="MDN6900065.1"/>
    <property type="molecule type" value="Genomic_DNA"/>
</dbReference>
<dbReference type="Proteomes" id="UP001167919">
    <property type="component" value="Unassembled WGS sequence"/>
</dbReference>
<name>A0AAJ1RA67_9LACO</name>
<evidence type="ECO:0000313" key="5">
    <source>
        <dbReference type="Proteomes" id="UP001167919"/>
    </source>
</evidence>
<sequence>MTKKLYTIKDLADQFGKSKQAIRNAIKKADLPVTNRKQTGKLTVLEYDEKTFNYLATKYHTEITGQSVATADQSDTGKVSGNELALTALTTQLDELNKQLQVKDDQIKELHTLLDQAQKLQLTHQQPELLADSSKTDKKGFFSRLFSRN</sequence>
<protein>
    <submittedName>
        <fullName evidence="2">RepB family plasmid replication protein</fullName>
    </submittedName>
</protein>
<evidence type="ECO:0000313" key="4">
    <source>
        <dbReference type="Proteomes" id="UP000286907"/>
    </source>
</evidence>
<evidence type="ECO:0000313" key="2">
    <source>
        <dbReference type="EMBL" id="MDN6900065.1"/>
    </source>
</evidence>
<keyword evidence="4" id="KW-1185">Reference proteome</keyword>
<dbReference type="Proteomes" id="UP000286907">
    <property type="component" value="Chromosome"/>
</dbReference>
<proteinExistence type="predicted"/>
<dbReference type="RefSeq" id="WP_128685993.1">
    <property type="nucleotide sequence ID" value="NZ_CP029684.2"/>
</dbReference>
<dbReference type="AlphaFoldDB" id="A0AAJ1RA67"/>
<keyword evidence="1" id="KW-0175">Coiled coil</keyword>
<evidence type="ECO:0000313" key="3">
    <source>
        <dbReference type="EMBL" id="QAS69674.1"/>
    </source>
</evidence>
<organism evidence="2 5">
    <name type="scientific">Oenococcus sicerae</name>
    <dbReference type="NCBI Taxonomy" id="2203724"/>
    <lineage>
        <taxon>Bacteria</taxon>
        <taxon>Bacillati</taxon>
        <taxon>Bacillota</taxon>
        <taxon>Bacilli</taxon>
        <taxon>Lactobacillales</taxon>
        <taxon>Lactobacillaceae</taxon>
        <taxon>Oenococcus</taxon>
    </lineage>
</organism>
<feature type="coiled-coil region" evidence="1">
    <location>
        <begin position="86"/>
        <end position="113"/>
    </location>
</feature>
<dbReference type="EMBL" id="CP029684">
    <property type="protein sequence ID" value="QAS69674.1"/>
    <property type="molecule type" value="Genomic_DNA"/>
</dbReference>
<reference evidence="3" key="3">
    <citation type="submission" date="2020-01" db="EMBL/GenBank/DDBJ databases">
        <authorList>
            <person name="Cousin F.J."/>
            <person name="Le Guellec R."/>
            <person name="Cretenet M."/>
        </authorList>
    </citation>
    <scope>NUCLEOTIDE SEQUENCE</scope>
    <source>
        <strain evidence="3">UCMA 15228</strain>
    </source>
</reference>
<accession>A0AAJ1RA67</accession>